<evidence type="ECO:0000313" key="2">
    <source>
        <dbReference type="Proteomes" id="UP000265520"/>
    </source>
</evidence>
<organism evidence="1 2">
    <name type="scientific">Trifolium medium</name>
    <dbReference type="NCBI Taxonomy" id="97028"/>
    <lineage>
        <taxon>Eukaryota</taxon>
        <taxon>Viridiplantae</taxon>
        <taxon>Streptophyta</taxon>
        <taxon>Embryophyta</taxon>
        <taxon>Tracheophyta</taxon>
        <taxon>Spermatophyta</taxon>
        <taxon>Magnoliopsida</taxon>
        <taxon>eudicotyledons</taxon>
        <taxon>Gunneridae</taxon>
        <taxon>Pentapetalae</taxon>
        <taxon>rosids</taxon>
        <taxon>fabids</taxon>
        <taxon>Fabales</taxon>
        <taxon>Fabaceae</taxon>
        <taxon>Papilionoideae</taxon>
        <taxon>50 kb inversion clade</taxon>
        <taxon>NPAAA clade</taxon>
        <taxon>Hologalegina</taxon>
        <taxon>IRL clade</taxon>
        <taxon>Trifolieae</taxon>
        <taxon>Trifolium</taxon>
    </lineage>
</organism>
<sequence length="41" mass="4763">MKLIMEMQLLKGQWLENLVATRKVQLGPMEITVAMETTRMV</sequence>
<keyword evidence="2" id="KW-1185">Reference proteome</keyword>
<protein>
    <submittedName>
        <fullName evidence="1">Uncharacterized protein</fullName>
    </submittedName>
</protein>
<evidence type="ECO:0000313" key="1">
    <source>
        <dbReference type="EMBL" id="MCI90045.1"/>
    </source>
</evidence>
<dbReference type="AlphaFoldDB" id="A0A392VTK9"/>
<proteinExistence type="predicted"/>
<accession>A0A392VTK9</accession>
<name>A0A392VTK9_9FABA</name>
<feature type="non-terminal residue" evidence="1">
    <location>
        <position position="41"/>
    </location>
</feature>
<comment type="caution">
    <text evidence="1">The sequence shown here is derived from an EMBL/GenBank/DDBJ whole genome shotgun (WGS) entry which is preliminary data.</text>
</comment>
<reference evidence="1 2" key="1">
    <citation type="journal article" date="2018" name="Front. Plant Sci.">
        <title>Red Clover (Trifolium pratense) and Zigzag Clover (T. medium) - A Picture of Genomic Similarities and Differences.</title>
        <authorList>
            <person name="Dluhosova J."/>
            <person name="Istvanek J."/>
            <person name="Nedelnik J."/>
            <person name="Repkova J."/>
        </authorList>
    </citation>
    <scope>NUCLEOTIDE SEQUENCE [LARGE SCALE GENOMIC DNA]</scope>
    <source>
        <strain evidence="2">cv. 10/8</strain>
        <tissue evidence="1">Leaf</tissue>
    </source>
</reference>
<dbReference type="Proteomes" id="UP000265520">
    <property type="component" value="Unassembled WGS sequence"/>
</dbReference>
<dbReference type="EMBL" id="LXQA011233635">
    <property type="protein sequence ID" value="MCI90045.1"/>
    <property type="molecule type" value="Genomic_DNA"/>
</dbReference>